<name>A0AAD7KB93_9AGAR</name>
<organism evidence="1 2">
    <name type="scientific">Mycena maculata</name>
    <dbReference type="NCBI Taxonomy" id="230809"/>
    <lineage>
        <taxon>Eukaryota</taxon>
        <taxon>Fungi</taxon>
        <taxon>Dikarya</taxon>
        <taxon>Basidiomycota</taxon>
        <taxon>Agaricomycotina</taxon>
        <taxon>Agaricomycetes</taxon>
        <taxon>Agaricomycetidae</taxon>
        <taxon>Agaricales</taxon>
        <taxon>Marasmiineae</taxon>
        <taxon>Mycenaceae</taxon>
        <taxon>Mycena</taxon>
    </lineage>
</organism>
<accession>A0AAD7KB93</accession>
<dbReference type="AlphaFoldDB" id="A0AAD7KB93"/>
<gene>
    <name evidence="1" type="ORF">DFH07DRAFT_389025</name>
</gene>
<comment type="caution">
    <text evidence="1">The sequence shown here is derived from an EMBL/GenBank/DDBJ whole genome shotgun (WGS) entry which is preliminary data.</text>
</comment>
<proteinExistence type="predicted"/>
<reference evidence="1" key="1">
    <citation type="submission" date="2023-03" db="EMBL/GenBank/DDBJ databases">
        <title>Massive genome expansion in bonnet fungi (Mycena s.s.) driven by repeated elements and novel gene families across ecological guilds.</title>
        <authorList>
            <consortium name="Lawrence Berkeley National Laboratory"/>
            <person name="Harder C.B."/>
            <person name="Miyauchi S."/>
            <person name="Viragh M."/>
            <person name="Kuo A."/>
            <person name="Thoen E."/>
            <person name="Andreopoulos B."/>
            <person name="Lu D."/>
            <person name="Skrede I."/>
            <person name="Drula E."/>
            <person name="Henrissat B."/>
            <person name="Morin E."/>
            <person name="Kohler A."/>
            <person name="Barry K."/>
            <person name="LaButti K."/>
            <person name="Morin E."/>
            <person name="Salamov A."/>
            <person name="Lipzen A."/>
            <person name="Mereny Z."/>
            <person name="Hegedus B."/>
            <person name="Baldrian P."/>
            <person name="Stursova M."/>
            <person name="Weitz H."/>
            <person name="Taylor A."/>
            <person name="Grigoriev I.V."/>
            <person name="Nagy L.G."/>
            <person name="Martin F."/>
            <person name="Kauserud H."/>
        </authorList>
    </citation>
    <scope>NUCLEOTIDE SEQUENCE</scope>
    <source>
        <strain evidence="1">CBHHK188m</strain>
    </source>
</reference>
<dbReference type="Proteomes" id="UP001215280">
    <property type="component" value="Unassembled WGS sequence"/>
</dbReference>
<evidence type="ECO:0000313" key="1">
    <source>
        <dbReference type="EMBL" id="KAJ7781818.1"/>
    </source>
</evidence>
<protein>
    <submittedName>
        <fullName evidence="1">Uncharacterized protein</fullName>
    </submittedName>
</protein>
<sequence length="90" mass="10126">MVFDEANVRFWDTWSGPKTASLFSVDLTFGPDQEWKMGTTLNNLLRGTGHTSDDFFVGENVLYTSSDPQLPGSLHGRRNSTQRILEIQCS</sequence>
<evidence type="ECO:0000313" key="2">
    <source>
        <dbReference type="Proteomes" id="UP001215280"/>
    </source>
</evidence>
<dbReference type="EMBL" id="JARJLG010000004">
    <property type="protein sequence ID" value="KAJ7781818.1"/>
    <property type="molecule type" value="Genomic_DNA"/>
</dbReference>
<keyword evidence="2" id="KW-1185">Reference proteome</keyword>